<keyword evidence="5 10" id="KW-0269">Exonuclease</keyword>
<evidence type="ECO:0000256" key="7">
    <source>
        <dbReference type="SAM" id="MobiDB-lite"/>
    </source>
</evidence>
<reference evidence="10" key="1">
    <citation type="submission" date="2025-08" db="UniProtKB">
        <authorList>
            <consortium name="RefSeq"/>
        </authorList>
    </citation>
    <scope>IDENTIFICATION</scope>
</reference>
<feature type="region of interest" description="Disordered" evidence="7">
    <location>
        <begin position="764"/>
        <end position="798"/>
    </location>
</feature>
<keyword evidence="6" id="KW-0539">Nucleus</keyword>
<gene>
    <name evidence="10" type="primary">LOC101846502</name>
</gene>
<dbReference type="InterPro" id="IPR036397">
    <property type="entry name" value="RNaseH_sf"/>
</dbReference>
<evidence type="ECO:0000256" key="4">
    <source>
        <dbReference type="ARBA" id="ARBA00022801"/>
    </source>
</evidence>
<dbReference type="RefSeq" id="XP_012937712.1">
    <property type="nucleotide sequence ID" value="XM_013082258.2"/>
</dbReference>
<feature type="region of interest" description="Disordered" evidence="7">
    <location>
        <begin position="1037"/>
        <end position="1063"/>
    </location>
</feature>
<feature type="region of interest" description="Disordered" evidence="7">
    <location>
        <begin position="304"/>
        <end position="731"/>
    </location>
</feature>
<dbReference type="InterPro" id="IPR013520">
    <property type="entry name" value="Ribonucl_H"/>
</dbReference>
<feature type="compositionally biased region" description="Polar residues" evidence="7">
    <location>
        <begin position="340"/>
        <end position="368"/>
    </location>
</feature>
<feature type="compositionally biased region" description="Basic and acidic residues" evidence="7">
    <location>
        <begin position="629"/>
        <end position="642"/>
    </location>
</feature>
<comment type="similarity">
    <text evidence="2">Belongs to the REXO1/REXO3 family.</text>
</comment>
<feature type="compositionally biased region" description="Low complexity" evidence="7">
    <location>
        <begin position="45"/>
        <end position="64"/>
    </location>
</feature>
<feature type="compositionally biased region" description="Polar residues" evidence="7">
    <location>
        <begin position="895"/>
        <end position="910"/>
    </location>
</feature>
<evidence type="ECO:0000256" key="3">
    <source>
        <dbReference type="ARBA" id="ARBA00022722"/>
    </source>
</evidence>
<feature type="compositionally biased region" description="Low complexity" evidence="7">
    <location>
        <begin position="429"/>
        <end position="466"/>
    </location>
</feature>
<evidence type="ECO:0000256" key="1">
    <source>
        <dbReference type="ARBA" id="ARBA00004123"/>
    </source>
</evidence>
<keyword evidence="4" id="KW-0378">Hydrolase</keyword>
<sequence length="1399" mass="150807">MFPSSGYFRGVNCPFYASGLCERPYCHFRHAKVEEKKEPLRNENGPSYSTSGPSSYSSAPYTSGFGPEDVERYSTSEPAQTSGAVEAYSTSGQSSAGQGFLPCPIPSFSGSWKDLPQSGRSRQDSPELLPPISGLPKARVKEIRGSSAPSYEPTPKVKIQPAVKNGVPTYQPTPKSKHGEGRARPSHSLEYDPVSNFAFQHQQDSEEEDESASKVSASESVRGANGCHQGEASGRMAVASEEEEGEEEDVSTQQEVEDADGGENSAVLGDGGDTESSHAARAATRQSSTAVPSYAELLTPSSYFKNALSGYGNGGVDKPPDSKSPPTSVRTRSVDEPRSRQQLSVNRSVSHNGGLSGNTKKTLSQTDQAHNDSRSSSKSHHSSLSSSSSSSSSAHVPKQMKSETGSSSKKSSVSQRKSVEKKSLHTGRGSTKVSNSSSSSSSSGSKTSSSSSSSKSGSKTSSSSSSLKTPHLISSSKECERRRPSTSDSHHRSHSGDRAAGDTWPSGEDDKGSSKVSGNQSSSSSSHWSKSRQGGRSAESGRSSSEVRHGSSKGKHGHSSSSHLDGQRKEGKSPRHKDPKVQQNGGVPEVKTERGDTAGSEGRGQGGEKVSKKVSGSQYSSVASKGHLVKKEGKESSVRPTEKMLSQTSKTGSGNTDRKVAGKSVSSAQRRVSQVNSHLFGDNSALSGSDSDVEIVEPPPQPPPEILELSDDSDNEDSTGGFPDDVDLGSDSDTFDECLRIFQENERKMAREALQKKVKLETFKEEKTDKSSKTSKAESVSAVGKKRMAHKAASQVCRPAKAAMLTRPRMSPAEVMHNRIVEMQKRALLRAARREGREAELPSELSQKSVALTTKSQAGGSPSRSGSSAGSLSAAAATLITHQRKREAHHPGTPTKATPTQGSVQSVTRSPRSFYAKDRKLAGQQMHGTTSSVAVPPTKQVTVATTASKTEKRKAHEPTMVNLSRPIIPAEPGAKVPTNVRQRYLNLIIDEFLKFCPEETAYSKAQEEEVAVYGRSTNKNIYLRLAVNCIKRVRTDAAAAQPSSSKKPCPGLRGSNPSSVAQSHAATLGGALAARTSYTLNRLGGAGRSLPQDYKGAALYQRLEKYVLTEQQLRDNGYPRPDHDAAGKVRFYKTQEQDTLLKDNERVCRRCGHRFYVDQDGTSLGWQECVYHYGNAYKKKYAGSIDSRYACCNERAGTKGCQMAKFHVHERNKSNLTGYMTTLPAAHTSDKDHKVLSLDCEMVYTKAGLELARVTVIGDDCGVVYESLVRPDTDILDYNTRFSGITESDMRGVTTTLRGVQAVMLSMVSDKTILMGHSLESDLVALKLVHSTVVDTSIAFPHRLGLPYKRALRHLMVDFLQKIIQADEGGHDSKEDAVSCMQLMLYKVKEDAKREVRRV</sequence>
<evidence type="ECO:0000256" key="2">
    <source>
        <dbReference type="ARBA" id="ARBA00006357"/>
    </source>
</evidence>
<feature type="compositionally biased region" description="Low complexity" evidence="7">
    <location>
        <begin position="664"/>
        <end position="677"/>
    </location>
</feature>
<dbReference type="SMART" id="SM00479">
    <property type="entry name" value="EXOIII"/>
    <property type="match status" value="1"/>
</dbReference>
<dbReference type="InterPro" id="IPR047021">
    <property type="entry name" value="REXO1/3/4-like"/>
</dbReference>
<protein>
    <submittedName>
        <fullName evidence="10">RNA exonuclease 1 homolog</fullName>
    </submittedName>
</protein>
<feature type="compositionally biased region" description="Low complexity" evidence="7">
    <location>
        <begin position="382"/>
        <end position="393"/>
    </location>
</feature>
<feature type="compositionally biased region" description="Polar residues" evidence="7">
    <location>
        <begin position="614"/>
        <end position="623"/>
    </location>
</feature>
<evidence type="ECO:0000313" key="9">
    <source>
        <dbReference type="Proteomes" id="UP000694888"/>
    </source>
</evidence>
<feature type="compositionally biased region" description="Low complexity" evidence="7">
    <location>
        <begin position="856"/>
        <end position="877"/>
    </location>
</feature>
<dbReference type="Proteomes" id="UP000694888">
    <property type="component" value="Unplaced"/>
</dbReference>
<feature type="compositionally biased region" description="Basic and acidic residues" evidence="7">
    <location>
        <begin position="477"/>
        <end position="500"/>
    </location>
</feature>
<evidence type="ECO:0000256" key="5">
    <source>
        <dbReference type="ARBA" id="ARBA00022839"/>
    </source>
</evidence>
<name>A0ABM0ZZG6_APLCA</name>
<dbReference type="GeneID" id="101846502"/>
<dbReference type="InterPro" id="IPR031736">
    <property type="entry name" value="REXO1-like_dom"/>
</dbReference>
<keyword evidence="9" id="KW-1185">Reference proteome</keyword>
<feature type="compositionally biased region" description="Polar residues" evidence="7">
    <location>
        <begin position="75"/>
        <end position="97"/>
    </location>
</feature>
<evidence type="ECO:0000256" key="6">
    <source>
        <dbReference type="ARBA" id="ARBA00023242"/>
    </source>
</evidence>
<organism evidence="9 10">
    <name type="scientific">Aplysia californica</name>
    <name type="common">California sea hare</name>
    <dbReference type="NCBI Taxonomy" id="6500"/>
    <lineage>
        <taxon>Eukaryota</taxon>
        <taxon>Metazoa</taxon>
        <taxon>Spiralia</taxon>
        <taxon>Lophotrochozoa</taxon>
        <taxon>Mollusca</taxon>
        <taxon>Gastropoda</taxon>
        <taxon>Heterobranchia</taxon>
        <taxon>Euthyneura</taxon>
        <taxon>Tectipleura</taxon>
        <taxon>Aplysiida</taxon>
        <taxon>Aplysioidea</taxon>
        <taxon>Aplysiidae</taxon>
        <taxon>Aplysia</taxon>
    </lineage>
</organism>
<comment type="subcellular location">
    <subcellularLocation>
        <location evidence="1">Nucleus</location>
    </subcellularLocation>
</comment>
<proteinExistence type="inferred from homology"/>
<feature type="compositionally biased region" description="Basic and acidic residues" evidence="7">
    <location>
        <begin position="177"/>
        <end position="190"/>
    </location>
</feature>
<evidence type="ECO:0000259" key="8">
    <source>
        <dbReference type="SMART" id="SM00479"/>
    </source>
</evidence>
<dbReference type="InterPro" id="IPR012337">
    <property type="entry name" value="RNaseH-like_sf"/>
</dbReference>
<dbReference type="InterPro" id="IPR034922">
    <property type="entry name" value="REX1-like_exo"/>
</dbReference>
<feature type="compositionally biased region" description="Basic and acidic residues" evidence="7">
    <location>
        <begin position="764"/>
        <end position="776"/>
    </location>
</feature>
<accession>A0ABM0ZZG6</accession>
<feature type="compositionally biased region" description="Polar residues" evidence="7">
    <location>
        <begin position="926"/>
        <end position="938"/>
    </location>
</feature>
<dbReference type="SUPFAM" id="SSF53098">
    <property type="entry name" value="Ribonuclease H-like"/>
    <property type="match status" value="1"/>
</dbReference>
<feature type="region of interest" description="Disordered" evidence="7">
    <location>
        <begin position="833"/>
        <end position="910"/>
    </location>
</feature>
<feature type="domain" description="Exonuclease" evidence="8">
    <location>
        <begin position="1234"/>
        <end position="1393"/>
    </location>
</feature>
<feature type="compositionally biased region" description="Low complexity" evidence="7">
    <location>
        <begin position="277"/>
        <end position="290"/>
    </location>
</feature>
<feature type="compositionally biased region" description="Low complexity" evidence="7">
    <location>
        <begin position="514"/>
        <end position="544"/>
    </location>
</feature>
<dbReference type="GO" id="GO:0004527">
    <property type="term" value="F:exonuclease activity"/>
    <property type="evidence" value="ECO:0007669"/>
    <property type="project" value="UniProtKB-KW"/>
</dbReference>
<feature type="compositionally biased region" description="Polar residues" evidence="7">
    <location>
        <begin position="844"/>
        <end position="855"/>
    </location>
</feature>
<evidence type="ECO:0000313" key="10">
    <source>
        <dbReference type="RefSeq" id="XP_012937712.1"/>
    </source>
</evidence>
<feature type="compositionally biased region" description="Polar residues" evidence="7">
    <location>
        <begin position="644"/>
        <end position="655"/>
    </location>
</feature>
<feature type="compositionally biased region" description="Acidic residues" evidence="7">
    <location>
        <begin position="708"/>
        <end position="717"/>
    </location>
</feature>
<feature type="region of interest" description="Disordered" evidence="7">
    <location>
        <begin position="35"/>
        <end position="292"/>
    </location>
</feature>
<feature type="compositionally biased region" description="Acidic residues" evidence="7">
    <location>
        <begin position="240"/>
        <end position="261"/>
    </location>
</feature>
<dbReference type="PANTHER" id="PTHR12801:SF115">
    <property type="entry name" value="FI18136P1-RELATED"/>
    <property type="match status" value="1"/>
</dbReference>
<dbReference type="PANTHER" id="PTHR12801">
    <property type="entry name" value="RNA EXONUCLEASE REXO1 / RECO3 FAMILY MEMBER-RELATED"/>
    <property type="match status" value="1"/>
</dbReference>
<dbReference type="Pfam" id="PF15870">
    <property type="entry name" value="EloA-BP1"/>
    <property type="match status" value="1"/>
</dbReference>
<keyword evidence="3" id="KW-0540">Nuclease</keyword>
<dbReference type="CDD" id="cd06145">
    <property type="entry name" value="REX1_like"/>
    <property type="match status" value="1"/>
</dbReference>
<feature type="region of interest" description="Disordered" evidence="7">
    <location>
        <begin position="919"/>
        <end position="938"/>
    </location>
</feature>
<feature type="compositionally biased region" description="Low complexity" evidence="7">
    <location>
        <begin position="402"/>
        <end position="416"/>
    </location>
</feature>
<dbReference type="Gene3D" id="3.30.420.10">
    <property type="entry name" value="Ribonuclease H-like superfamily/Ribonuclease H"/>
    <property type="match status" value="1"/>
</dbReference>
<feature type="non-terminal residue" evidence="10">
    <location>
        <position position="1399"/>
    </location>
</feature>